<evidence type="ECO:0000313" key="2">
    <source>
        <dbReference type="Proteomes" id="UP000007952"/>
    </source>
</evidence>
<gene>
    <name evidence="1" type="ordered locus">MHF_1251</name>
</gene>
<dbReference type="EMBL" id="CP002808">
    <property type="protein sequence ID" value="AEG73487.1"/>
    <property type="molecule type" value="Genomic_DNA"/>
</dbReference>
<reference key="2">
    <citation type="submission" date="2011-05" db="EMBL/GenBank/DDBJ databases">
        <title>The Genome of Mycoplasma haemofelis Strain Ohio2, a pathogenic hemoplasma of the cat.</title>
        <authorList>
            <person name="Santos A.P."/>
            <person name="Guimaraes A.M.S."/>
            <person name="SanMiguel P.J."/>
            <person name="Martin S.W."/>
            <person name="Messick J.B."/>
        </authorList>
    </citation>
    <scope>NUCLEOTIDE SEQUENCE</scope>
    <source>
        <strain>Ohio2</strain>
    </source>
</reference>
<dbReference type="KEGG" id="mhf:MHF_1251"/>
<dbReference type="HOGENOM" id="CLU_098620_3_0_14"/>
<sequence length="201" mass="22738">MATKLFKSLVTLGTGGAVSTGVYLTKEYWWPDDRKITRSISRALIEDQYVLLDASKPDDWSSVFEKYKVANPDGAKDVSQLQKECKELLSKELNKDNYKKARMWCVESQSVAQKLGLFNRSALSTDSTTDDDKWKSKIESHKSSLAPNKLNHTFGDTEEQNLKAIKEKCSELSKKTNTDDTFESDFETSLSWCSVDIPNSN</sequence>
<name>F6FFR9_MYCHI</name>
<dbReference type="AlphaFoldDB" id="F6FFR9"/>
<accession>F6FFR9</accession>
<dbReference type="Proteomes" id="UP000007952">
    <property type="component" value="Chromosome"/>
</dbReference>
<reference evidence="1 2" key="1">
    <citation type="journal article" date="2011" name="J. Bacteriol.">
        <title>Complete genome sequences of two hemotropic Mycoplasmas, Mycoplasma haemofelis strain Ohio2 and Mycoplasma suis strain Illinois.</title>
        <authorList>
            <person name="Messick J.B."/>
            <person name="Santos A.P."/>
            <person name="Guimaraes A.M."/>
        </authorList>
    </citation>
    <scope>NUCLEOTIDE SEQUENCE [LARGE SCALE GENOMIC DNA]</scope>
    <source>
        <strain evidence="1 2">Ohio2</strain>
    </source>
</reference>
<protein>
    <submittedName>
        <fullName evidence="1">Uncharacterized protein</fullName>
    </submittedName>
</protein>
<dbReference type="BioCyc" id="MHAE859194:G1GR7-1242-MONOMER"/>
<evidence type="ECO:0000313" key="1">
    <source>
        <dbReference type="EMBL" id="AEG73487.1"/>
    </source>
</evidence>
<dbReference type="STRING" id="859194.MHF_1251"/>
<proteinExistence type="predicted"/>
<organism evidence="1 2">
    <name type="scientific">Mycoplasma haemofelis (strain Ohio2)</name>
    <dbReference type="NCBI Taxonomy" id="859194"/>
    <lineage>
        <taxon>Bacteria</taxon>
        <taxon>Bacillati</taxon>
        <taxon>Mycoplasmatota</taxon>
        <taxon>Mollicutes</taxon>
        <taxon>Mycoplasmataceae</taxon>
        <taxon>Mycoplasma</taxon>
    </lineage>
</organism>